<feature type="compositionally biased region" description="Basic residues" evidence="2">
    <location>
        <begin position="17"/>
        <end position="28"/>
    </location>
</feature>
<organism evidence="3 4">
    <name type="scientific">Halteria grandinella</name>
    <dbReference type="NCBI Taxonomy" id="5974"/>
    <lineage>
        <taxon>Eukaryota</taxon>
        <taxon>Sar</taxon>
        <taxon>Alveolata</taxon>
        <taxon>Ciliophora</taxon>
        <taxon>Intramacronucleata</taxon>
        <taxon>Spirotrichea</taxon>
        <taxon>Stichotrichia</taxon>
        <taxon>Sporadotrichida</taxon>
        <taxon>Halteriidae</taxon>
        <taxon>Halteria</taxon>
    </lineage>
</organism>
<feature type="coiled-coil region" evidence="1">
    <location>
        <begin position="449"/>
        <end position="494"/>
    </location>
</feature>
<evidence type="ECO:0000256" key="2">
    <source>
        <dbReference type="SAM" id="MobiDB-lite"/>
    </source>
</evidence>
<dbReference type="OrthoDB" id="326321at2759"/>
<feature type="compositionally biased region" description="Polar residues" evidence="2">
    <location>
        <begin position="644"/>
        <end position="661"/>
    </location>
</feature>
<dbReference type="AlphaFoldDB" id="A0A8J8NFM4"/>
<accession>A0A8J8NFM4</accession>
<sequence>MLAGIPDEDLDEESRIAKRRAQDRKRAAHEHYTKNQSLADVLMKTGENILDHVLERNLMEAEAYIRKEDAELRKMGERLKMHTKQRDGEDSDFSFDDLEASQIHMLQAMQNAQQKQGEKVEFWDDLRPNKGEGITLKLGGESKKVISKDITLSVEDQIYQLGEQYQDIPTANLILSSTVGKKLIMRMKNHVDEKKNLTKKIDVMMKTARMREKQLAVNIEGRIKEQQKRMIEDFFSIMKMEIQTTCDQARAIRKENVQRDATEKKLIAVIMAQEQYIQEMRDKSMAWDINQLKQIAQMAPISNGGAISHSATISSMKMRLSMDPVKEIQKDTKKPKKSSGIDLLEELTELVPVHQSMYQSHEYDDYDRAIQISSTESSEEEVEIMGVDGVLIKKPKLSVFQKAQKELLKKTQKLARSLAQVDRLRYENRMLRAEMDSLKGVTEQWLGERDTLLMRIQELETKLAEMKSDSTNRAAFLEGEIERMQKEFNDTLKKFAQERVEYQKDTANELRVNERIRERLEGYIEILKKELILARNIIKTPVLLEQTYKKLNFDDVEFYRHELVPKRDITTQANTEDGLNMSQTLSGQGKRQTRKPRMDFNRTSKQSNPLSRPDTTSDGQGGRDYHSVKVTDGDQKKRAVQWKAVSQQSANSTLHQSSLASPQEMQIKIKARNVSLNNSMRIDVHNAALMKRPLTVLNQENPKFMTSKNQTTHDGNNYGLIEKQQDGDGSEVRLGTAAVGSKKRRHQRLPQSINNDLKDSHINNFWLQQHQFPFADIPPQMQTSVLNKFVTVKQNQSAAVGNTPQHMKGKIQQNSYLDYLQQSNTNQATAQAGALASTMMSLNTSKRVKTPSVDVSGEPSKVLGIHAGVEAKHLTRSSFTNFMKRGSSNSPLPPFQSTGGQGGQLTQNAQGHYTSISQPNLEQQNIKSIEVQLLIQDRNEGITSLGTMQLHRDPNDDLLYSPLV</sequence>
<evidence type="ECO:0000256" key="1">
    <source>
        <dbReference type="SAM" id="Coils"/>
    </source>
</evidence>
<keyword evidence="1" id="KW-0175">Coiled coil</keyword>
<feature type="compositionally biased region" description="Acidic residues" evidence="2">
    <location>
        <begin position="1"/>
        <end position="12"/>
    </location>
</feature>
<comment type="caution">
    <text evidence="3">The sequence shown here is derived from an EMBL/GenBank/DDBJ whole genome shotgun (WGS) entry which is preliminary data.</text>
</comment>
<feature type="compositionally biased region" description="Basic and acidic residues" evidence="2">
    <location>
        <begin position="621"/>
        <end position="637"/>
    </location>
</feature>
<dbReference type="Proteomes" id="UP000785679">
    <property type="component" value="Unassembled WGS sequence"/>
</dbReference>
<gene>
    <name evidence="3" type="ORF">FGO68_gene11602</name>
</gene>
<feature type="compositionally biased region" description="Polar residues" evidence="2">
    <location>
        <begin position="603"/>
        <end position="618"/>
    </location>
</feature>
<name>A0A8J8NFM4_HALGN</name>
<feature type="region of interest" description="Disordered" evidence="2">
    <location>
        <begin position="569"/>
        <end position="661"/>
    </location>
</feature>
<proteinExistence type="predicted"/>
<feature type="compositionally biased region" description="Polar residues" evidence="2">
    <location>
        <begin position="570"/>
        <end position="590"/>
    </location>
</feature>
<evidence type="ECO:0000313" key="3">
    <source>
        <dbReference type="EMBL" id="TNV74112.1"/>
    </source>
</evidence>
<protein>
    <submittedName>
        <fullName evidence="3">Uncharacterized protein</fullName>
    </submittedName>
</protein>
<dbReference type="EMBL" id="RRYP01017450">
    <property type="protein sequence ID" value="TNV74112.1"/>
    <property type="molecule type" value="Genomic_DNA"/>
</dbReference>
<reference evidence="3" key="1">
    <citation type="submission" date="2019-06" db="EMBL/GenBank/DDBJ databases">
        <authorList>
            <person name="Zheng W."/>
        </authorList>
    </citation>
    <scope>NUCLEOTIDE SEQUENCE</scope>
    <source>
        <strain evidence="3">QDHG01</strain>
    </source>
</reference>
<feature type="region of interest" description="Disordered" evidence="2">
    <location>
        <begin position="889"/>
        <end position="908"/>
    </location>
</feature>
<feature type="region of interest" description="Disordered" evidence="2">
    <location>
        <begin position="1"/>
        <end position="32"/>
    </location>
</feature>
<evidence type="ECO:0000313" key="4">
    <source>
        <dbReference type="Proteomes" id="UP000785679"/>
    </source>
</evidence>
<keyword evidence="4" id="KW-1185">Reference proteome</keyword>